<dbReference type="Proteomes" id="UP001597104">
    <property type="component" value="Unassembled WGS sequence"/>
</dbReference>
<evidence type="ECO:0000259" key="5">
    <source>
        <dbReference type="SMART" id="SM00731"/>
    </source>
</evidence>
<evidence type="ECO:0000256" key="2">
    <source>
        <dbReference type="ARBA" id="ARBA00022723"/>
    </source>
</evidence>
<comment type="subcellular location">
    <subcellularLocation>
        <location evidence="4">Cytoplasm</location>
    </subcellularLocation>
</comment>
<keyword evidence="2 4" id="KW-0479">Metal-binding</keyword>
<proteinExistence type="inferred from homology"/>
<dbReference type="NCBIfam" id="NF003339">
    <property type="entry name" value="PRK04351.1"/>
    <property type="match status" value="1"/>
</dbReference>
<comment type="similarity">
    <text evidence="4">Belongs to the SprT family.</text>
</comment>
<evidence type="ECO:0000256" key="3">
    <source>
        <dbReference type="ARBA" id="ARBA00022833"/>
    </source>
</evidence>
<evidence type="ECO:0000313" key="7">
    <source>
        <dbReference type="Proteomes" id="UP001597104"/>
    </source>
</evidence>
<keyword evidence="3 4" id="KW-0862">Zinc</keyword>
<evidence type="ECO:0000256" key="1">
    <source>
        <dbReference type="ARBA" id="ARBA00022490"/>
    </source>
</evidence>
<feature type="active site" evidence="4">
    <location>
        <position position="68"/>
    </location>
</feature>
<feature type="binding site" evidence="4">
    <location>
        <position position="67"/>
    </location>
    <ligand>
        <name>Zn(2+)</name>
        <dbReference type="ChEBI" id="CHEBI:29105"/>
    </ligand>
</feature>
<feature type="binding site" evidence="4">
    <location>
        <position position="71"/>
    </location>
    <ligand>
        <name>Zn(2+)</name>
        <dbReference type="ChEBI" id="CHEBI:29105"/>
    </ligand>
</feature>
<comment type="cofactor">
    <cofactor evidence="4">
        <name>Zn(2+)</name>
        <dbReference type="ChEBI" id="CHEBI:29105"/>
    </cofactor>
    <text evidence="4">Binds 1 zinc ion.</text>
</comment>
<dbReference type="InterPro" id="IPR023524">
    <property type="entry name" value="Uncharacterised_SprT-like"/>
</dbReference>
<accession>A0ABW3EDR4</accession>
<dbReference type="Gene3D" id="3.30.2010.10">
    <property type="entry name" value="Metalloproteases ('zincins'), catalytic domain"/>
    <property type="match status" value="1"/>
</dbReference>
<evidence type="ECO:0000313" key="6">
    <source>
        <dbReference type="EMBL" id="MFD0898459.1"/>
    </source>
</evidence>
<evidence type="ECO:0000256" key="4">
    <source>
        <dbReference type="HAMAP-Rule" id="MF_00745"/>
    </source>
</evidence>
<dbReference type="EMBL" id="JBHTIO010000055">
    <property type="protein sequence ID" value="MFD0898459.1"/>
    <property type="molecule type" value="Genomic_DNA"/>
</dbReference>
<dbReference type="Pfam" id="PF10263">
    <property type="entry name" value="SprT-like"/>
    <property type="match status" value="1"/>
</dbReference>
<keyword evidence="1 4" id="KW-0963">Cytoplasm</keyword>
<dbReference type="InterPro" id="IPR035240">
    <property type="entry name" value="SprT_Zn_ribbon"/>
</dbReference>
<organism evidence="6 7">
    <name type="scientific">Loigolactobacillus binensis</name>
    <dbReference type="NCBI Taxonomy" id="2559922"/>
    <lineage>
        <taxon>Bacteria</taxon>
        <taxon>Bacillati</taxon>
        <taxon>Bacillota</taxon>
        <taxon>Bacilli</taxon>
        <taxon>Lactobacillales</taxon>
        <taxon>Lactobacillaceae</taxon>
        <taxon>Loigolactobacillus</taxon>
    </lineage>
</organism>
<dbReference type="InterPro" id="IPR006640">
    <property type="entry name" value="SprT-like_domain"/>
</dbReference>
<keyword evidence="7" id="KW-1185">Reference proteome</keyword>
<dbReference type="HAMAP" id="MF_00745">
    <property type="entry name" value="SprT_like"/>
    <property type="match status" value="1"/>
</dbReference>
<dbReference type="SMART" id="SM00731">
    <property type="entry name" value="SprT"/>
    <property type="match status" value="1"/>
</dbReference>
<dbReference type="RefSeq" id="WP_137636780.1">
    <property type="nucleotide sequence ID" value="NZ_BJDN01000003.1"/>
</dbReference>
<protein>
    <recommendedName>
        <fullName evidence="4">Protein SprT-like</fullName>
    </recommendedName>
</protein>
<dbReference type="Pfam" id="PF17283">
    <property type="entry name" value="Zn_ribbon_SprT"/>
    <property type="match status" value="1"/>
</dbReference>
<comment type="caution">
    <text evidence="6">The sequence shown here is derived from an EMBL/GenBank/DDBJ whole genome shotgun (WGS) entry which is preliminary data.</text>
</comment>
<feature type="domain" description="SprT-like" evidence="5">
    <location>
        <begin position="4"/>
        <end position="146"/>
    </location>
</feature>
<reference evidence="7" key="1">
    <citation type="journal article" date="2019" name="Int. J. Syst. Evol. Microbiol.">
        <title>The Global Catalogue of Microorganisms (GCM) 10K type strain sequencing project: providing services to taxonomists for standard genome sequencing and annotation.</title>
        <authorList>
            <consortium name="The Broad Institute Genomics Platform"/>
            <consortium name="The Broad Institute Genome Sequencing Center for Infectious Disease"/>
            <person name="Wu L."/>
            <person name="Ma J."/>
        </authorList>
    </citation>
    <scope>NUCLEOTIDE SEQUENCE [LARGE SCALE GENOMIC DNA]</scope>
    <source>
        <strain evidence="7">CCM 8925</strain>
    </source>
</reference>
<sequence>MTDLELTHYIQQVSQKYFQRPFKHRANFNRRLKTTGGRYHLEDHHIDINPRFAEDSDKSILLGIVKHELCHYHLHLAGGGYRHRDHDFKQWLAAVGGSRYAPALTVAKKVQWHYQCRRCGQNYARQRRLNTQRYVCGKCGGRLKLL</sequence>
<gene>
    <name evidence="6" type="ORF">ACFQZ7_12115</name>
</gene>
<name>A0ABW3EDR4_9LACO</name>